<dbReference type="SUPFAM" id="SSF53756">
    <property type="entry name" value="UDP-Glycosyltransferase/glycogen phosphorylase"/>
    <property type="match status" value="1"/>
</dbReference>
<dbReference type="GO" id="GO:0016740">
    <property type="term" value="F:transferase activity"/>
    <property type="evidence" value="ECO:0007669"/>
    <property type="project" value="UniProtKB-KW"/>
</dbReference>
<dbReference type="OrthoDB" id="9771846at2"/>
<organism evidence="1 2">
    <name type="scientific">Agromyces binzhouensis</name>
    <dbReference type="NCBI Taxonomy" id="1817495"/>
    <lineage>
        <taxon>Bacteria</taxon>
        <taxon>Bacillati</taxon>
        <taxon>Actinomycetota</taxon>
        <taxon>Actinomycetes</taxon>
        <taxon>Micrococcales</taxon>
        <taxon>Microbacteriaceae</taxon>
        <taxon>Agromyces</taxon>
    </lineage>
</organism>
<name>A0A4Q2JJI9_9MICO</name>
<dbReference type="Gene3D" id="3.40.50.2000">
    <property type="entry name" value="Glycogen Phosphorylase B"/>
    <property type="match status" value="1"/>
</dbReference>
<dbReference type="AlphaFoldDB" id="A0A4Q2JJI9"/>
<sequence length="374" mass="40665">MTDLVVLSLERWDRVWRRNQHLVAGLLRTDPSLRVLFVEPAADPTHDVASRRVPSVGRGVSEVGEPAPGRLWTVRPTKWLPRRIDPRTDDRLASTVMRAASSVGMRHPLLWINDPGAVGLAERSGWPTLYDITDDWLAADRAEGERARAAANEARLLDVAREVVVCSPELERRKGAVRPVTLIPNGVDAEAYREPAGRPADLPEGRTALYLGTAHPDRIDVDLCEATARALGDRGTVVLVGPNLIGTDATLRLQRAGVVLLGPRAREHVVGYLQHADVLLVPHVVTPFTDSLDPIKLYEYQAVGRPVVSTPVAGFRDVTDSRVTIADDTSFPDAVVAAIAASRPFPHGADGPTSDWSERVAAMREVLARLADAA</sequence>
<dbReference type="EMBL" id="SDPL01000214">
    <property type="protein sequence ID" value="RXZ46230.1"/>
    <property type="molecule type" value="Genomic_DNA"/>
</dbReference>
<evidence type="ECO:0000313" key="1">
    <source>
        <dbReference type="EMBL" id="RXZ46230.1"/>
    </source>
</evidence>
<protein>
    <submittedName>
        <fullName evidence="1">Glycosyltransferase</fullName>
    </submittedName>
</protein>
<reference evidence="1 2" key="1">
    <citation type="submission" date="2019-01" db="EMBL/GenBank/DDBJ databases">
        <authorList>
            <person name="Li J."/>
        </authorList>
    </citation>
    <scope>NUCLEOTIDE SEQUENCE [LARGE SCALE GENOMIC DNA]</scope>
    <source>
        <strain evidence="1 2">CGMCC 4.7180</strain>
    </source>
</reference>
<dbReference type="RefSeq" id="WP_129234960.1">
    <property type="nucleotide sequence ID" value="NZ_SDPL01000214.1"/>
</dbReference>
<proteinExistence type="predicted"/>
<gene>
    <name evidence="1" type="ORF">ESO86_10980</name>
</gene>
<dbReference type="Proteomes" id="UP000292881">
    <property type="component" value="Unassembled WGS sequence"/>
</dbReference>
<comment type="caution">
    <text evidence="1">The sequence shown here is derived from an EMBL/GenBank/DDBJ whole genome shotgun (WGS) entry which is preliminary data.</text>
</comment>
<keyword evidence="2" id="KW-1185">Reference proteome</keyword>
<keyword evidence="1" id="KW-0808">Transferase</keyword>
<dbReference type="Pfam" id="PF13692">
    <property type="entry name" value="Glyco_trans_1_4"/>
    <property type="match status" value="1"/>
</dbReference>
<dbReference type="PANTHER" id="PTHR12526">
    <property type="entry name" value="GLYCOSYLTRANSFERASE"/>
    <property type="match status" value="1"/>
</dbReference>
<accession>A0A4Q2JJI9</accession>
<evidence type="ECO:0000313" key="2">
    <source>
        <dbReference type="Proteomes" id="UP000292881"/>
    </source>
</evidence>